<organism evidence="1 2">
    <name type="scientific">Peronosclerospora sorghi</name>
    <dbReference type="NCBI Taxonomy" id="230839"/>
    <lineage>
        <taxon>Eukaryota</taxon>
        <taxon>Sar</taxon>
        <taxon>Stramenopiles</taxon>
        <taxon>Oomycota</taxon>
        <taxon>Peronosporomycetes</taxon>
        <taxon>Peronosporales</taxon>
        <taxon>Peronosporaceae</taxon>
        <taxon>Peronosclerospora</taxon>
    </lineage>
</organism>
<protein>
    <submittedName>
        <fullName evidence="1">Uncharacterized protein</fullName>
    </submittedName>
</protein>
<gene>
    <name evidence="1" type="ORF">PsorP6_009627</name>
</gene>
<proteinExistence type="predicted"/>
<reference evidence="1 2" key="1">
    <citation type="journal article" date="2022" name="bioRxiv">
        <title>The genome of the oomycete Peronosclerospora sorghi, a cosmopolitan pathogen of maize and sorghum, is inflated with dispersed pseudogenes.</title>
        <authorList>
            <person name="Fletcher K."/>
            <person name="Martin F."/>
            <person name="Isakeit T."/>
            <person name="Cavanaugh K."/>
            <person name="Magill C."/>
            <person name="Michelmore R."/>
        </authorList>
    </citation>
    <scope>NUCLEOTIDE SEQUENCE [LARGE SCALE GENOMIC DNA]</scope>
    <source>
        <strain evidence="1">P6</strain>
    </source>
</reference>
<evidence type="ECO:0000313" key="2">
    <source>
        <dbReference type="Proteomes" id="UP001163321"/>
    </source>
</evidence>
<dbReference type="EMBL" id="CM047584">
    <property type="protein sequence ID" value="KAI9911323.1"/>
    <property type="molecule type" value="Genomic_DNA"/>
</dbReference>
<dbReference type="Proteomes" id="UP001163321">
    <property type="component" value="Chromosome 5"/>
</dbReference>
<evidence type="ECO:0000313" key="1">
    <source>
        <dbReference type="EMBL" id="KAI9911323.1"/>
    </source>
</evidence>
<accession>A0ACC0VZN6</accession>
<keyword evidence="2" id="KW-1185">Reference proteome</keyword>
<name>A0ACC0VZN6_9STRA</name>
<comment type="caution">
    <text evidence="1">The sequence shown here is derived from an EMBL/GenBank/DDBJ whole genome shotgun (WGS) entry which is preliminary data.</text>
</comment>
<sequence length="223" mass="25222">MTTPAPAVVSASVGALSIASNPNKSSPQLHSVASSLRSCLDGMLPDNLRNDSVAFQQHCTYLYKIRPVRYLWDRHISLVLQQKHRLQTEKNSWRFGLNYLFETLKQHKEWYARNQQFVQLRKDVKRLESHVATVRTILAESVSKLDLEAGLRGAELEGRVGAYKVMFEVTKIVSKLSRPLVKLQILKPNESSLSIYCDTFVLDIVLSGGEVQAARKRMEIPGD</sequence>